<evidence type="ECO:0000313" key="1">
    <source>
        <dbReference type="EMBL" id="NMD85231.1"/>
    </source>
</evidence>
<evidence type="ECO:0000313" key="2">
    <source>
        <dbReference type="Proteomes" id="UP000576225"/>
    </source>
</evidence>
<gene>
    <name evidence="1" type="ORF">HF882_01390</name>
</gene>
<dbReference type="Proteomes" id="UP000576225">
    <property type="component" value="Unassembled WGS sequence"/>
</dbReference>
<organism evidence="1 2">
    <name type="scientific">Victivallis vadensis</name>
    <dbReference type="NCBI Taxonomy" id="172901"/>
    <lineage>
        <taxon>Bacteria</taxon>
        <taxon>Pseudomonadati</taxon>
        <taxon>Lentisphaerota</taxon>
        <taxon>Lentisphaeria</taxon>
        <taxon>Victivallales</taxon>
        <taxon>Victivallaceae</taxon>
        <taxon>Victivallis</taxon>
    </lineage>
</organism>
<comment type="caution">
    <text evidence="1">The sequence shown here is derived from an EMBL/GenBank/DDBJ whole genome shotgun (WGS) entry which is preliminary data.</text>
</comment>
<dbReference type="RefSeq" id="WP_168961302.1">
    <property type="nucleotide sequence ID" value="NZ_JABAEW010000002.1"/>
</dbReference>
<name>A0A848AQE1_9BACT</name>
<protein>
    <submittedName>
        <fullName evidence="1">Uncharacterized protein</fullName>
    </submittedName>
</protein>
<proteinExistence type="predicted"/>
<dbReference type="AlphaFoldDB" id="A0A848AQE1"/>
<sequence length="73" mass="8619">MNNRQNSCTRCQIVRNYIDQITDDQIRIMCFLWSKGYSDDTVRRQLKLSWERLREIKAQVATDLLAAGIELRG</sequence>
<reference evidence="1 2" key="1">
    <citation type="submission" date="2020-04" db="EMBL/GenBank/DDBJ databases">
        <authorList>
            <person name="Hitch T.C.A."/>
            <person name="Wylensek D."/>
            <person name="Clavel T."/>
        </authorList>
    </citation>
    <scope>NUCLEOTIDE SEQUENCE [LARGE SCALE GENOMIC DNA]</scope>
    <source>
        <strain evidence="1 2">COR2-253-APC-1A</strain>
    </source>
</reference>
<dbReference type="EMBL" id="JABAEW010000002">
    <property type="protein sequence ID" value="NMD85231.1"/>
    <property type="molecule type" value="Genomic_DNA"/>
</dbReference>
<accession>A0A848AQE1</accession>